<protein>
    <submittedName>
        <fullName evidence="1">Uncharacterized protein</fullName>
    </submittedName>
</protein>
<sequence length="380" mass="46194">MKTQYPQGKQITFILAIILNLTCISDMERASNFPVKDVCNDFGNIDPKTIPPESTYFDEKFKRRLVFISSYQTVPYDLLTNAIQIKDEKTLNEFEESYASLCLKGRNDKSPIYEKIEFVKERKRNLSQGLLKGINQDEIINVEIQDTESIEKLYNGLRYFFNFRAGKKEANSLLRKFIESHFNNIEYKYYNSLEFDGDEFKFKESIDELHKIKNTKKYIYLRIMPYQLSDLFEWSEYDFKRQSYSFIMYNEPFRFQDWMKEDRFEMQKSFSVQIPQIEAKEFKRSWIERDQSQDHYERDGNFEYYEKQRYLIAEILFKVENGFEDKEAWGDCSNYSIYWEKPPIEVDCKLREDLRRKKLNLVPVRYRFENIRENKVFHNY</sequence>
<dbReference type="EMBL" id="ANIK01000058">
    <property type="protein sequence ID" value="EMJ94073.1"/>
    <property type="molecule type" value="Genomic_DNA"/>
</dbReference>
<dbReference type="AlphaFoldDB" id="M6CYR4"/>
<gene>
    <name evidence="1" type="ORF">LEP1GSC194_2234</name>
</gene>
<accession>M6CYR4</accession>
<reference evidence="1 2" key="1">
    <citation type="submission" date="2013-01" db="EMBL/GenBank/DDBJ databases">
        <authorList>
            <person name="Harkins D.M."/>
            <person name="Durkin A.S."/>
            <person name="Brinkac L.M."/>
            <person name="Haft D.H."/>
            <person name="Selengut J.D."/>
            <person name="Sanka R."/>
            <person name="DePew J."/>
            <person name="Purushe J."/>
            <person name="Galloway R.L."/>
            <person name="Vinetz J.M."/>
            <person name="Sutton G.G."/>
            <person name="Nierman W.C."/>
            <person name="Fouts D.E."/>
        </authorList>
    </citation>
    <scope>NUCLEOTIDE SEQUENCE [LARGE SCALE GENOMIC DNA]</scope>
    <source>
        <strain evidence="1 2">79601</strain>
    </source>
</reference>
<proteinExistence type="predicted"/>
<evidence type="ECO:0000313" key="2">
    <source>
        <dbReference type="Proteomes" id="UP000011988"/>
    </source>
</evidence>
<comment type="caution">
    <text evidence="1">The sequence shown here is derived from an EMBL/GenBank/DDBJ whole genome shotgun (WGS) entry which is preliminary data.</text>
</comment>
<dbReference type="PATRIC" id="fig|1218565.3.peg.2761"/>
<dbReference type="Proteomes" id="UP000011988">
    <property type="component" value="Unassembled WGS sequence"/>
</dbReference>
<evidence type="ECO:0000313" key="1">
    <source>
        <dbReference type="EMBL" id="EMJ94073.1"/>
    </source>
</evidence>
<name>M6CYR4_9LEPT</name>
<organism evidence="1 2">
    <name type="scientific">Leptospira alstonii serovar Sichuan str. 79601</name>
    <dbReference type="NCBI Taxonomy" id="1218565"/>
    <lineage>
        <taxon>Bacteria</taxon>
        <taxon>Pseudomonadati</taxon>
        <taxon>Spirochaetota</taxon>
        <taxon>Spirochaetia</taxon>
        <taxon>Leptospirales</taxon>
        <taxon>Leptospiraceae</taxon>
        <taxon>Leptospira</taxon>
    </lineage>
</organism>